<comment type="subcellular location">
    <subcellularLocation>
        <location evidence="1">Membrane</location>
        <topology evidence="1">Multi-pass membrane protein</topology>
    </subcellularLocation>
</comment>
<accession>A0A423SMM0</accession>
<comment type="caution">
    <text evidence="9">The sequence shown here is derived from an EMBL/GenBank/DDBJ whole genome shotgun (WGS) entry which is preliminary data.</text>
</comment>
<dbReference type="PANTHER" id="PTHR20855">
    <property type="entry name" value="ADIPOR/PROGESTIN RECEPTOR-RELATED"/>
    <property type="match status" value="1"/>
</dbReference>
<feature type="transmembrane region" description="Helical" evidence="8">
    <location>
        <begin position="317"/>
        <end position="336"/>
    </location>
</feature>
<evidence type="ECO:0000256" key="3">
    <source>
        <dbReference type="ARBA" id="ARBA00022692"/>
    </source>
</evidence>
<proteinExistence type="inferred from homology"/>
<keyword evidence="4 8" id="KW-1133">Transmembrane helix</keyword>
<feature type="region of interest" description="Disordered" evidence="7">
    <location>
        <begin position="356"/>
        <end position="382"/>
    </location>
</feature>
<keyword evidence="6" id="KW-0479">Metal-binding</keyword>
<sequence>MFPGAGYVTGRLREAGNVTYRLREASRIPKVRVRRVDEVSEPLREPGIITGYRNENCTVLQAVVSLFNATNETVNFWTHFLASVYFIWLLASLSSAMPLFDDPYLYPLTCYLFTSCGYPLMSCIAHAFSCLSITATHVCYFLDYAALSVYTWGVAYAYYSYCLAPQLMDSWFAQIFLPVALMNAVSATFCACLSRFIVNPIIQKSLRVSAFVVPAVWDLTPLALWLYTCDASAESCGESRIHHINQYVCVIVASFFYGSHFPERLAPGRFDIVGHSHNLLHVFSFLATNEQMRAVLIDLKLRRGVLESAGWIPNLKLLTLVTPCLIITIIILVLVMTRLLSRKIATDCAPNPNKTCSSAAADASSPPPCHTNGHFDNKVKEE</sequence>
<feature type="binding site" evidence="6">
    <location>
        <position position="281"/>
    </location>
    <ligand>
        <name>Zn(2+)</name>
        <dbReference type="ChEBI" id="CHEBI:29105"/>
    </ligand>
</feature>
<evidence type="ECO:0000256" key="6">
    <source>
        <dbReference type="PIRSR" id="PIRSR604254-1"/>
    </source>
</evidence>
<evidence type="ECO:0000313" key="9">
    <source>
        <dbReference type="EMBL" id="ROT65411.1"/>
    </source>
</evidence>
<reference evidence="9 10" key="2">
    <citation type="submission" date="2019-01" db="EMBL/GenBank/DDBJ databases">
        <title>The decoding of complex shrimp genome reveals the adaptation for benthos swimmer, frequently molting mechanism and breeding impact on genome.</title>
        <authorList>
            <person name="Sun Y."/>
            <person name="Gao Y."/>
            <person name="Yu Y."/>
        </authorList>
    </citation>
    <scope>NUCLEOTIDE SEQUENCE [LARGE SCALE GENOMIC DNA]</scope>
    <source>
        <tissue evidence="9">Muscle</tissue>
    </source>
</reference>
<feature type="compositionally biased region" description="Basic and acidic residues" evidence="7">
    <location>
        <begin position="373"/>
        <end position="382"/>
    </location>
</feature>
<dbReference type="Proteomes" id="UP000283509">
    <property type="component" value="Unassembled WGS sequence"/>
</dbReference>
<dbReference type="Pfam" id="PF03006">
    <property type="entry name" value="HlyIII"/>
    <property type="match status" value="1"/>
</dbReference>
<dbReference type="EMBL" id="QCYY01003088">
    <property type="protein sequence ID" value="ROT65411.1"/>
    <property type="molecule type" value="Genomic_DNA"/>
</dbReference>
<keyword evidence="5 8" id="KW-0472">Membrane</keyword>
<feature type="binding site" evidence="6">
    <location>
        <position position="126"/>
    </location>
    <ligand>
        <name>Zn(2+)</name>
        <dbReference type="ChEBI" id="CHEBI:29105"/>
    </ligand>
</feature>
<dbReference type="PANTHER" id="PTHR20855:SF143">
    <property type="entry name" value="MEMBRANE PROGESTIN RECEPTOR EPSILON"/>
    <property type="match status" value="1"/>
</dbReference>
<keyword evidence="6" id="KW-0862">Zinc</keyword>
<feature type="transmembrane region" description="Helical" evidence="8">
    <location>
        <begin position="140"/>
        <end position="159"/>
    </location>
</feature>
<evidence type="ECO:0000256" key="2">
    <source>
        <dbReference type="ARBA" id="ARBA00007018"/>
    </source>
</evidence>
<feature type="binding site" evidence="6">
    <location>
        <position position="277"/>
    </location>
    <ligand>
        <name>Zn(2+)</name>
        <dbReference type="ChEBI" id="CHEBI:29105"/>
    </ligand>
</feature>
<dbReference type="InterPro" id="IPR004254">
    <property type="entry name" value="AdipoR/HlyIII-related"/>
</dbReference>
<evidence type="ECO:0000256" key="5">
    <source>
        <dbReference type="ARBA" id="ARBA00023136"/>
    </source>
</evidence>
<dbReference type="GO" id="GO:0016020">
    <property type="term" value="C:membrane"/>
    <property type="evidence" value="ECO:0007669"/>
    <property type="project" value="UniProtKB-SubCell"/>
</dbReference>
<keyword evidence="10" id="KW-1185">Reference proteome</keyword>
<dbReference type="GO" id="GO:0038023">
    <property type="term" value="F:signaling receptor activity"/>
    <property type="evidence" value="ECO:0007669"/>
    <property type="project" value="TreeGrafter"/>
</dbReference>
<dbReference type="GO" id="GO:0046872">
    <property type="term" value="F:metal ion binding"/>
    <property type="evidence" value="ECO:0007669"/>
    <property type="project" value="UniProtKB-KW"/>
</dbReference>
<comment type="similarity">
    <text evidence="2">Belongs to the ADIPOR family.</text>
</comment>
<name>A0A423SMM0_PENVA</name>
<feature type="transmembrane region" description="Helical" evidence="8">
    <location>
        <begin position="171"/>
        <end position="194"/>
    </location>
</feature>
<dbReference type="OrthoDB" id="529367at2759"/>
<evidence type="ECO:0000256" key="8">
    <source>
        <dbReference type="SAM" id="Phobius"/>
    </source>
</evidence>
<evidence type="ECO:0000313" key="10">
    <source>
        <dbReference type="Proteomes" id="UP000283509"/>
    </source>
</evidence>
<reference evidence="9 10" key="1">
    <citation type="submission" date="2018-04" db="EMBL/GenBank/DDBJ databases">
        <authorList>
            <person name="Zhang X."/>
            <person name="Yuan J."/>
            <person name="Li F."/>
            <person name="Xiang J."/>
        </authorList>
    </citation>
    <scope>NUCLEOTIDE SEQUENCE [LARGE SCALE GENOMIC DNA]</scope>
    <source>
        <tissue evidence="9">Muscle</tissue>
    </source>
</reference>
<keyword evidence="9" id="KW-0675">Receptor</keyword>
<dbReference type="AlphaFoldDB" id="A0A423SMM0"/>
<organism evidence="9 10">
    <name type="scientific">Penaeus vannamei</name>
    <name type="common">Whiteleg shrimp</name>
    <name type="synonym">Litopenaeus vannamei</name>
    <dbReference type="NCBI Taxonomy" id="6689"/>
    <lineage>
        <taxon>Eukaryota</taxon>
        <taxon>Metazoa</taxon>
        <taxon>Ecdysozoa</taxon>
        <taxon>Arthropoda</taxon>
        <taxon>Crustacea</taxon>
        <taxon>Multicrustacea</taxon>
        <taxon>Malacostraca</taxon>
        <taxon>Eumalacostraca</taxon>
        <taxon>Eucarida</taxon>
        <taxon>Decapoda</taxon>
        <taxon>Dendrobranchiata</taxon>
        <taxon>Penaeoidea</taxon>
        <taxon>Penaeidae</taxon>
        <taxon>Penaeus</taxon>
    </lineage>
</organism>
<evidence type="ECO:0000256" key="7">
    <source>
        <dbReference type="SAM" id="MobiDB-lite"/>
    </source>
</evidence>
<protein>
    <submittedName>
        <fullName evidence="9">Membrane progestin receptor gamma-B</fullName>
    </submittedName>
</protein>
<feature type="transmembrane region" description="Helical" evidence="8">
    <location>
        <begin position="104"/>
        <end position="128"/>
    </location>
</feature>
<feature type="transmembrane region" description="Helical" evidence="8">
    <location>
        <begin position="76"/>
        <end position="98"/>
    </location>
</feature>
<evidence type="ECO:0000256" key="4">
    <source>
        <dbReference type="ARBA" id="ARBA00022989"/>
    </source>
</evidence>
<keyword evidence="3 8" id="KW-0812">Transmembrane</keyword>
<evidence type="ECO:0000256" key="1">
    <source>
        <dbReference type="ARBA" id="ARBA00004141"/>
    </source>
</evidence>
<gene>
    <name evidence="9" type="ORF">C7M84_016624</name>
</gene>